<evidence type="ECO:0000313" key="23">
    <source>
        <dbReference type="Proteomes" id="UP000680038"/>
    </source>
</evidence>
<evidence type="ECO:0000256" key="11">
    <source>
        <dbReference type="ARBA" id="ARBA00023235"/>
    </source>
</evidence>
<evidence type="ECO:0000256" key="14">
    <source>
        <dbReference type="ARBA" id="ARBA00025153"/>
    </source>
</evidence>
<dbReference type="GO" id="GO:0052855">
    <property type="term" value="F:ADP-dependent NAD(P)H-hydrate dehydratase activity"/>
    <property type="evidence" value="ECO:0007669"/>
    <property type="project" value="UniProtKB-UniRule"/>
</dbReference>
<organism evidence="22 23">
    <name type="scientific">Dyadobacter helix</name>
    <dbReference type="NCBI Taxonomy" id="2822344"/>
    <lineage>
        <taxon>Bacteria</taxon>
        <taxon>Pseudomonadati</taxon>
        <taxon>Bacteroidota</taxon>
        <taxon>Cytophagia</taxon>
        <taxon>Cytophagales</taxon>
        <taxon>Spirosomataceae</taxon>
        <taxon>Dyadobacter</taxon>
    </lineage>
</organism>
<feature type="binding site" evidence="18">
    <location>
        <position position="124"/>
    </location>
    <ligand>
        <name>K(+)</name>
        <dbReference type="ChEBI" id="CHEBI:29103"/>
    </ligand>
</feature>
<dbReference type="InterPro" id="IPR030677">
    <property type="entry name" value="Nnr"/>
</dbReference>
<evidence type="ECO:0000313" key="22">
    <source>
        <dbReference type="EMBL" id="CAG4993873.1"/>
    </source>
</evidence>
<dbReference type="EMBL" id="CAJRAF010000001">
    <property type="protein sequence ID" value="CAG4993873.1"/>
    <property type="molecule type" value="Genomic_DNA"/>
</dbReference>
<comment type="similarity">
    <text evidence="18">Belongs to the NnrE/AIBP family.</text>
</comment>
<dbReference type="Gene3D" id="3.40.50.10260">
    <property type="entry name" value="YjeF N-terminal domain"/>
    <property type="match status" value="1"/>
</dbReference>
<evidence type="ECO:0000256" key="1">
    <source>
        <dbReference type="ARBA" id="ARBA00000013"/>
    </source>
</evidence>
<evidence type="ECO:0000256" key="5">
    <source>
        <dbReference type="ARBA" id="ARBA00022723"/>
    </source>
</evidence>
<feature type="binding site" evidence="17">
    <location>
        <position position="323"/>
    </location>
    <ligand>
        <name>(6S)-NADPHX</name>
        <dbReference type="ChEBI" id="CHEBI:64076"/>
    </ligand>
</feature>
<keyword evidence="11 18" id="KW-0413">Isomerase</keyword>
<comment type="catalytic activity">
    <reaction evidence="16 17 19">
        <text>(6S)-NADPHX + ADP = AMP + phosphate + NADPH + H(+)</text>
        <dbReference type="Rhea" id="RHEA:32235"/>
        <dbReference type="ChEBI" id="CHEBI:15378"/>
        <dbReference type="ChEBI" id="CHEBI:43474"/>
        <dbReference type="ChEBI" id="CHEBI:57783"/>
        <dbReference type="ChEBI" id="CHEBI:64076"/>
        <dbReference type="ChEBI" id="CHEBI:456215"/>
        <dbReference type="ChEBI" id="CHEBI:456216"/>
        <dbReference type="EC" id="4.2.1.136"/>
    </reaction>
</comment>
<comment type="function">
    <text evidence="18">Catalyzes the epimerization of the S- and R-forms of NAD(P)HX, a damaged form of NAD(P)H that is a result of enzymatic or heat-dependent hydration. This is a prerequisite for the S-specific NAD(P)H-hydrate dehydratase to allow the repair of both epimers of NAD(P)HX.</text>
</comment>
<keyword evidence="13" id="KW-0511">Multifunctional enzyme</keyword>
<dbReference type="EC" id="5.1.99.6" evidence="19"/>
<dbReference type="SUPFAM" id="SSF53613">
    <property type="entry name" value="Ribokinase-like"/>
    <property type="match status" value="1"/>
</dbReference>
<feature type="binding site" evidence="17">
    <location>
        <position position="438"/>
    </location>
    <ligand>
        <name>AMP</name>
        <dbReference type="ChEBI" id="CHEBI:456215"/>
    </ligand>
</feature>
<dbReference type="PANTHER" id="PTHR12592:SF0">
    <property type="entry name" value="ATP-DEPENDENT (S)-NAD(P)H-HYDRATE DEHYDRATASE"/>
    <property type="match status" value="1"/>
</dbReference>
<feature type="binding site" evidence="17">
    <location>
        <position position="439"/>
    </location>
    <ligand>
        <name>(6S)-NADPHX</name>
        <dbReference type="ChEBI" id="CHEBI:64076"/>
    </ligand>
</feature>
<evidence type="ECO:0000256" key="12">
    <source>
        <dbReference type="ARBA" id="ARBA00023239"/>
    </source>
</evidence>
<evidence type="ECO:0000256" key="4">
    <source>
        <dbReference type="ARBA" id="ARBA00009524"/>
    </source>
</evidence>
<evidence type="ECO:0000259" key="20">
    <source>
        <dbReference type="PROSITE" id="PS51383"/>
    </source>
</evidence>
<dbReference type="EC" id="4.2.1.136" evidence="19"/>
<keyword evidence="23" id="KW-1185">Reference proteome</keyword>
<comment type="cofactor">
    <cofactor evidence="17">
        <name>Mg(2+)</name>
        <dbReference type="ChEBI" id="CHEBI:18420"/>
    </cofactor>
</comment>
<comment type="function">
    <text evidence="14 19">Bifunctional enzyme that catalyzes the epimerization of the S- and R-forms of NAD(P)HX and the dehydration of the S-form of NAD(P)HX at the expense of ADP, which is converted to AMP. This allows the repair of both epimers of NAD(P)HX, a damaged form of NAD(P)H that is a result of enzymatic or heat-dependent hydration.</text>
</comment>
<comment type="catalytic activity">
    <reaction evidence="1 18 19">
        <text>(6R)-NADHX = (6S)-NADHX</text>
        <dbReference type="Rhea" id="RHEA:32215"/>
        <dbReference type="ChEBI" id="CHEBI:64074"/>
        <dbReference type="ChEBI" id="CHEBI:64075"/>
        <dbReference type="EC" id="5.1.99.6"/>
    </reaction>
</comment>
<comment type="function">
    <text evidence="17">Catalyzes the dehydration of the S-form of NAD(P)HX at the expense of ADP, which is converted to AMP. Together with NAD(P)HX epimerase, which catalyzes the epimerization of the S- and R-forms, the enzyme allows the repair of both epimers of NAD(P)HX, a damaged form of NAD(P)H that is a result of enzymatic or heat-dependent hydration.</text>
</comment>
<evidence type="ECO:0000256" key="7">
    <source>
        <dbReference type="ARBA" id="ARBA00022840"/>
    </source>
</evidence>
<comment type="subunit">
    <text evidence="17">Homotetramer.</text>
</comment>
<protein>
    <recommendedName>
        <fullName evidence="19">Bifunctional NAD(P)H-hydrate repair enzyme</fullName>
    </recommendedName>
    <alternativeName>
        <fullName evidence="19">Nicotinamide nucleotide repair protein</fullName>
    </alternativeName>
    <domain>
        <recommendedName>
            <fullName evidence="19">ADP-dependent (S)-NAD(P)H-hydrate dehydratase</fullName>
            <ecNumber evidence="19">4.2.1.136</ecNumber>
        </recommendedName>
        <alternativeName>
            <fullName evidence="19">ADP-dependent NAD(P)HX dehydratase</fullName>
        </alternativeName>
    </domain>
    <domain>
        <recommendedName>
            <fullName evidence="19">NAD(P)H-hydrate epimerase</fullName>
            <ecNumber evidence="19">5.1.99.6</ecNumber>
        </recommendedName>
    </domain>
</protein>
<sequence>MKILNVGQIRDLDAFTIENEPVSSVNLMERAAQAFCWWFCNQFVNTRPVTVFCGQGNNGGDGLAIARILSQKCYDVRVYIIEHTANTSADFSENLKRLSDHLTPFQIRKETDLPDLSEKTICIDALLGSGLSRPAEGIMAKVIGLLNTSRNKVVSVDIASGLFIDKSNQETDPIIQPLFTITFQLPKLAFFMPQNAVFVGEWRIVDIGLDTVHLLQQHTPYYYTDSAHAESIIRPRNKFSHKGTFGHALIIAGSYGKIGAAILAGKACLRSGVGLLTLHIPECGYEIAQISLPEAMVSVDVDRKFNTALGSVSSYSSIGIGPGLGQEDATAQMLAKLLTEARLPLVIDADALNIISQHNDLLDKIPAKSILTPHPKEFQRLAGETANDFDRLETGRKFAQKYNIIICLKGAHTAVILPNGDVHFNSTGNAGMATGGTGDVLTGIITSLLAQGYPPEHAAILGVYEHGLAGDRAASRKGQSAMIASDVIENLKID</sequence>
<feature type="binding site" evidence="17">
    <location>
        <position position="374"/>
    </location>
    <ligand>
        <name>(6S)-NADPHX</name>
        <dbReference type="ChEBI" id="CHEBI:64076"/>
    </ligand>
</feature>
<dbReference type="Gene3D" id="3.40.1190.20">
    <property type="match status" value="1"/>
</dbReference>
<dbReference type="HAMAP" id="MF_01966">
    <property type="entry name" value="NADHX_epimerase"/>
    <property type="match status" value="1"/>
</dbReference>
<keyword evidence="6 17" id="KW-0547">Nucleotide-binding</keyword>
<comment type="catalytic activity">
    <reaction evidence="2 18 19">
        <text>(6R)-NADPHX = (6S)-NADPHX</text>
        <dbReference type="Rhea" id="RHEA:32227"/>
        <dbReference type="ChEBI" id="CHEBI:64076"/>
        <dbReference type="ChEBI" id="CHEBI:64077"/>
        <dbReference type="EC" id="5.1.99.6"/>
    </reaction>
</comment>
<dbReference type="PANTHER" id="PTHR12592">
    <property type="entry name" value="ATP-DEPENDENT (S)-NAD(P)H-HYDRATE DEHYDRATASE FAMILY MEMBER"/>
    <property type="match status" value="1"/>
</dbReference>
<dbReference type="Proteomes" id="UP000680038">
    <property type="component" value="Unassembled WGS sequence"/>
</dbReference>
<accession>A0A916JA62</accession>
<dbReference type="GO" id="GO:0046872">
    <property type="term" value="F:metal ion binding"/>
    <property type="evidence" value="ECO:0007669"/>
    <property type="project" value="UniProtKB-UniRule"/>
</dbReference>
<keyword evidence="8 17" id="KW-0521">NADP</keyword>
<dbReference type="Pfam" id="PF03853">
    <property type="entry name" value="YjeF_N"/>
    <property type="match status" value="1"/>
</dbReference>
<dbReference type="GO" id="GO:0110051">
    <property type="term" value="P:metabolite repair"/>
    <property type="evidence" value="ECO:0007669"/>
    <property type="project" value="TreeGrafter"/>
</dbReference>
<comment type="similarity">
    <text evidence="3 19">In the N-terminal section; belongs to the NnrE/AIBP family.</text>
</comment>
<evidence type="ECO:0000256" key="19">
    <source>
        <dbReference type="PIRNR" id="PIRNR017184"/>
    </source>
</evidence>
<keyword evidence="12 17" id="KW-0456">Lyase</keyword>
<evidence type="ECO:0000256" key="10">
    <source>
        <dbReference type="ARBA" id="ARBA00023027"/>
    </source>
</evidence>
<evidence type="ECO:0000259" key="21">
    <source>
        <dbReference type="PROSITE" id="PS51385"/>
    </source>
</evidence>
<dbReference type="InterPro" id="IPR004443">
    <property type="entry name" value="YjeF_N_dom"/>
</dbReference>
<keyword evidence="10 17" id="KW-0520">NAD</keyword>
<dbReference type="PROSITE" id="PS51383">
    <property type="entry name" value="YJEF_C_3"/>
    <property type="match status" value="1"/>
</dbReference>
<keyword evidence="5 18" id="KW-0479">Metal-binding</keyword>
<feature type="binding site" evidence="17">
    <location>
        <begin position="409"/>
        <end position="413"/>
    </location>
    <ligand>
        <name>AMP</name>
        <dbReference type="ChEBI" id="CHEBI:456215"/>
    </ligand>
</feature>
<dbReference type="Pfam" id="PF01256">
    <property type="entry name" value="Carb_kinase"/>
    <property type="match status" value="1"/>
</dbReference>
<comment type="caution">
    <text evidence="18">Lacks conserved residue(s) required for the propagation of feature annotation.</text>
</comment>
<gene>
    <name evidence="22" type="primary">nnr</name>
    <name evidence="17" type="synonym">nnrD</name>
    <name evidence="18" type="synonym">nnrE</name>
    <name evidence="22" type="ORF">DYBT9275_01252</name>
</gene>
<feature type="domain" description="YjeF N-terminal" evidence="21">
    <location>
        <begin position="9"/>
        <end position="215"/>
    </location>
</feature>
<dbReference type="HAMAP" id="MF_01965">
    <property type="entry name" value="NADHX_dehydratase"/>
    <property type="match status" value="1"/>
</dbReference>
<dbReference type="InterPro" id="IPR029056">
    <property type="entry name" value="Ribokinase-like"/>
</dbReference>
<feature type="domain" description="YjeF C-terminal" evidence="20">
    <location>
        <begin position="225"/>
        <end position="494"/>
    </location>
</feature>
<dbReference type="GO" id="GO:0005524">
    <property type="term" value="F:ATP binding"/>
    <property type="evidence" value="ECO:0007669"/>
    <property type="project" value="UniProtKB-UniRule"/>
</dbReference>
<keyword evidence="9 18" id="KW-0630">Potassium</keyword>
<comment type="catalytic activity">
    <reaction evidence="15 17 19">
        <text>(6S)-NADHX + ADP = AMP + phosphate + NADH + H(+)</text>
        <dbReference type="Rhea" id="RHEA:32223"/>
        <dbReference type="ChEBI" id="CHEBI:15378"/>
        <dbReference type="ChEBI" id="CHEBI:43474"/>
        <dbReference type="ChEBI" id="CHEBI:57945"/>
        <dbReference type="ChEBI" id="CHEBI:64074"/>
        <dbReference type="ChEBI" id="CHEBI:456215"/>
        <dbReference type="ChEBI" id="CHEBI:456216"/>
        <dbReference type="EC" id="4.2.1.136"/>
    </reaction>
</comment>
<dbReference type="PROSITE" id="PS51385">
    <property type="entry name" value="YJEF_N"/>
    <property type="match status" value="1"/>
</dbReference>
<dbReference type="SUPFAM" id="SSF64153">
    <property type="entry name" value="YjeF N-terminal domain-like"/>
    <property type="match status" value="1"/>
</dbReference>
<evidence type="ECO:0000256" key="6">
    <source>
        <dbReference type="ARBA" id="ARBA00022741"/>
    </source>
</evidence>
<dbReference type="RefSeq" id="WP_215237921.1">
    <property type="nucleotide sequence ID" value="NZ_CAJRAF010000001.1"/>
</dbReference>
<dbReference type="CDD" id="cd01171">
    <property type="entry name" value="YXKO-related"/>
    <property type="match status" value="1"/>
</dbReference>
<dbReference type="GO" id="GO:0046496">
    <property type="term" value="P:nicotinamide nucleotide metabolic process"/>
    <property type="evidence" value="ECO:0007669"/>
    <property type="project" value="UniProtKB-UniRule"/>
</dbReference>
<comment type="caution">
    <text evidence="22">The sequence shown here is derived from an EMBL/GenBank/DDBJ whole genome shotgun (WGS) entry which is preliminary data.</text>
</comment>
<keyword evidence="7 17" id="KW-0067">ATP-binding</keyword>
<dbReference type="InterPro" id="IPR000631">
    <property type="entry name" value="CARKD"/>
</dbReference>
<evidence type="ECO:0000256" key="13">
    <source>
        <dbReference type="ARBA" id="ARBA00023268"/>
    </source>
</evidence>
<dbReference type="NCBIfam" id="TIGR00197">
    <property type="entry name" value="yjeF_nterm"/>
    <property type="match status" value="1"/>
</dbReference>
<evidence type="ECO:0000256" key="17">
    <source>
        <dbReference type="HAMAP-Rule" id="MF_01965"/>
    </source>
</evidence>
<comment type="cofactor">
    <cofactor evidence="18 19">
        <name>K(+)</name>
        <dbReference type="ChEBI" id="CHEBI:29103"/>
    </cofactor>
    <text evidence="18 19">Binds 1 potassium ion per subunit.</text>
</comment>
<dbReference type="InterPro" id="IPR036652">
    <property type="entry name" value="YjeF_N_dom_sf"/>
</dbReference>
<comment type="similarity">
    <text evidence="4 19">In the C-terminal section; belongs to the NnrD/CARKD family.</text>
</comment>
<dbReference type="NCBIfam" id="TIGR00196">
    <property type="entry name" value="yjeF_cterm"/>
    <property type="match status" value="1"/>
</dbReference>
<evidence type="ECO:0000256" key="8">
    <source>
        <dbReference type="ARBA" id="ARBA00022857"/>
    </source>
</evidence>
<reference evidence="22" key="1">
    <citation type="submission" date="2021-04" db="EMBL/GenBank/DDBJ databases">
        <authorList>
            <person name="Rodrigo-Torres L."/>
            <person name="Arahal R. D."/>
            <person name="Lucena T."/>
        </authorList>
    </citation>
    <scope>NUCLEOTIDE SEQUENCE</scope>
    <source>
        <strain evidence="22">CECT 9275</strain>
    </source>
</reference>
<evidence type="ECO:0000256" key="18">
    <source>
        <dbReference type="HAMAP-Rule" id="MF_01966"/>
    </source>
</evidence>
<dbReference type="PIRSF" id="PIRSF017184">
    <property type="entry name" value="Nnr"/>
    <property type="match status" value="1"/>
</dbReference>
<feature type="binding site" evidence="18">
    <location>
        <position position="157"/>
    </location>
    <ligand>
        <name>(6S)-NADPHX</name>
        <dbReference type="ChEBI" id="CHEBI:64076"/>
    </ligand>
</feature>
<proteinExistence type="inferred from homology"/>
<dbReference type="InterPro" id="IPR017953">
    <property type="entry name" value="Carbohydrate_kinase_pred_CS"/>
</dbReference>
<feature type="binding site" evidence="18">
    <location>
        <position position="58"/>
    </location>
    <ligand>
        <name>K(+)</name>
        <dbReference type="ChEBI" id="CHEBI:29103"/>
    </ligand>
</feature>
<comment type="similarity">
    <text evidence="17">Belongs to the NnrD/CARKD family.</text>
</comment>
<dbReference type="PROSITE" id="PS01050">
    <property type="entry name" value="YJEF_C_2"/>
    <property type="match status" value="1"/>
</dbReference>
<evidence type="ECO:0000256" key="15">
    <source>
        <dbReference type="ARBA" id="ARBA00048238"/>
    </source>
</evidence>
<feature type="binding site" evidence="18">
    <location>
        <begin position="128"/>
        <end position="134"/>
    </location>
    <ligand>
        <name>(6S)-NADPHX</name>
        <dbReference type="ChEBI" id="CHEBI:64076"/>
    </ligand>
</feature>
<feature type="binding site" evidence="17">
    <location>
        <position position="260"/>
    </location>
    <ligand>
        <name>(6S)-NADPHX</name>
        <dbReference type="ChEBI" id="CHEBI:64076"/>
    </ligand>
</feature>
<name>A0A916JA62_9BACT</name>
<evidence type="ECO:0000256" key="9">
    <source>
        <dbReference type="ARBA" id="ARBA00022958"/>
    </source>
</evidence>
<dbReference type="GO" id="GO:0052856">
    <property type="term" value="F:NAD(P)HX epimerase activity"/>
    <property type="evidence" value="ECO:0007669"/>
    <property type="project" value="UniProtKB-UniRule"/>
</dbReference>
<evidence type="ECO:0000256" key="2">
    <source>
        <dbReference type="ARBA" id="ARBA00000909"/>
    </source>
</evidence>
<feature type="binding site" evidence="18">
    <location>
        <position position="160"/>
    </location>
    <ligand>
        <name>K(+)</name>
        <dbReference type="ChEBI" id="CHEBI:29103"/>
    </ligand>
</feature>
<dbReference type="AlphaFoldDB" id="A0A916JA62"/>
<evidence type="ECO:0000256" key="16">
    <source>
        <dbReference type="ARBA" id="ARBA00049209"/>
    </source>
</evidence>
<feature type="binding site" evidence="18">
    <location>
        <begin position="57"/>
        <end position="61"/>
    </location>
    <ligand>
        <name>(6S)-NADPHX</name>
        <dbReference type="ChEBI" id="CHEBI:64076"/>
    </ligand>
</feature>
<evidence type="ECO:0000256" key="3">
    <source>
        <dbReference type="ARBA" id="ARBA00006001"/>
    </source>
</evidence>